<evidence type="ECO:0000256" key="1">
    <source>
        <dbReference type="SAM" id="MobiDB-lite"/>
    </source>
</evidence>
<feature type="region of interest" description="Disordered" evidence="1">
    <location>
        <begin position="43"/>
        <end position="76"/>
    </location>
</feature>
<accession>A4U5P7</accession>
<proteinExistence type="predicted"/>
<name>A4U5P7_9PROT</name>
<gene>
    <name evidence="2" type="ORF">MGR_4272</name>
</gene>
<sequence length="112" mass="12513">MLATKVGYGLLNDGAPYTSASFLRGQVAASILLRRKVGGGQLDPRSLLPTGMAVRQSPPRRRSAQGRRPRIPSPHCGRRRLAQKNRIIGNCLCFWHWLVCSSFRRSRCENVP</sequence>
<dbReference type="AlphaFoldDB" id="A4U5P7"/>
<feature type="compositionally biased region" description="Basic residues" evidence="1">
    <location>
        <begin position="58"/>
        <end position="76"/>
    </location>
</feature>
<organism evidence="2">
    <name type="scientific">Magnetospirillum gryphiswaldense</name>
    <dbReference type="NCBI Taxonomy" id="55518"/>
    <lineage>
        <taxon>Bacteria</taxon>
        <taxon>Pseudomonadati</taxon>
        <taxon>Pseudomonadota</taxon>
        <taxon>Alphaproteobacteria</taxon>
        <taxon>Rhodospirillales</taxon>
        <taxon>Rhodospirillaceae</taxon>
        <taxon>Magnetospirillum</taxon>
    </lineage>
</organism>
<dbReference type="EMBL" id="CU459003">
    <property type="protein sequence ID" value="CAM78204.1"/>
    <property type="molecule type" value="Genomic_DNA"/>
</dbReference>
<protein>
    <submittedName>
        <fullName evidence="2">Uncharacterized protein</fullName>
    </submittedName>
</protein>
<reference evidence="2" key="1">
    <citation type="journal article" date="2007" name="J. Bacteriol.">
        <title>Comparative genome analysis of four magnetotactic bacteria reveals a complex set of group-specific genes implicated in magnetosome biomineralization and function.</title>
        <authorList>
            <person name="Richter M."/>
            <person name="Kube M."/>
            <person name="Bazylinski D.A."/>
            <person name="Lombardot T."/>
            <person name="Gloeckner F.O."/>
            <person name="Reinhardt R."/>
            <person name="Schueler D."/>
        </authorList>
    </citation>
    <scope>NUCLEOTIDE SEQUENCE</scope>
    <source>
        <strain evidence="2">MSR-1</strain>
    </source>
</reference>
<evidence type="ECO:0000313" key="2">
    <source>
        <dbReference type="EMBL" id="CAM78204.1"/>
    </source>
</evidence>